<dbReference type="Gene3D" id="1.10.10.2830">
    <property type="match status" value="1"/>
</dbReference>
<reference evidence="5 6" key="1">
    <citation type="journal article" date="2013" name="Genome Announc.">
        <title>Draft genome sequences for three mercury-methylating, sulfate-reducing bacteria.</title>
        <authorList>
            <person name="Brown S.D."/>
            <person name="Hurt R.A.Jr."/>
            <person name="Gilmour C.C."/>
            <person name="Elias D.A."/>
        </authorList>
    </citation>
    <scope>NUCLEOTIDE SEQUENCE [LARGE SCALE GENOMIC DNA]</scope>
    <source>
        <strain evidence="5 6">DSM 16529</strain>
    </source>
</reference>
<dbReference type="SMART" id="SM00470">
    <property type="entry name" value="ParB"/>
    <property type="match status" value="1"/>
</dbReference>
<dbReference type="Pfam" id="PF17762">
    <property type="entry name" value="HTH_ParB"/>
    <property type="match status" value="1"/>
</dbReference>
<dbReference type="Pfam" id="PF02195">
    <property type="entry name" value="ParB_N"/>
    <property type="match status" value="1"/>
</dbReference>
<dbReference type="InterPro" id="IPR050336">
    <property type="entry name" value="Chromosome_partition/occlusion"/>
</dbReference>
<evidence type="ECO:0000256" key="2">
    <source>
        <dbReference type="ARBA" id="ARBA00022829"/>
    </source>
</evidence>
<dbReference type="OrthoDB" id="9802051at2"/>
<dbReference type="GO" id="GO:0007059">
    <property type="term" value="P:chromosome segregation"/>
    <property type="evidence" value="ECO:0007669"/>
    <property type="project" value="UniProtKB-KW"/>
</dbReference>
<dbReference type="STRING" id="1121439.dsat_2766"/>
<dbReference type="GO" id="GO:0005694">
    <property type="term" value="C:chromosome"/>
    <property type="evidence" value="ECO:0007669"/>
    <property type="project" value="TreeGrafter"/>
</dbReference>
<dbReference type="GO" id="GO:0003677">
    <property type="term" value="F:DNA binding"/>
    <property type="evidence" value="ECO:0007669"/>
    <property type="project" value="UniProtKB-KW"/>
</dbReference>
<keyword evidence="6" id="KW-1185">Reference proteome</keyword>
<dbReference type="NCBIfam" id="TIGR00180">
    <property type="entry name" value="parB_part"/>
    <property type="match status" value="1"/>
</dbReference>
<dbReference type="PANTHER" id="PTHR33375">
    <property type="entry name" value="CHROMOSOME-PARTITIONING PROTEIN PARB-RELATED"/>
    <property type="match status" value="1"/>
</dbReference>
<comment type="similarity">
    <text evidence="1">Belongs to the ParB family.</text>
</comment>
<dbReference type="CDD" id="cd16393">
    <property type="entry name" value="SPO0J_N"/>
    <property type="match status" value="1"/>
</dbReference>
<comment type="caution">
    <text evidence="5">The sequence shown here is derived from an EMBL/GenBank/DDBJ whole genome shotgun (WGS) entry which is preliminary data.</text>
</comment>
<dbReference type="RefSeq" id="WP_020886650.1">
    <property type="nucleotide sequence ID" value="NZ_ATHI01000010.1"/>
</dbReference>
<dbReference type="EMBL" id="ATHI01000010">
    <property type="protein sequence ID" value="EPR34484.1"/>
    <property type="molecule type" value="Genomic_DNA"/>
</dbReference>
<dbReference type="InterPro" id="IPR001387">
    <property type="entry name" value="Cro/C1-type_HTH"/>
</dbReference>
<evidence type="ECO:0000256" key="1">
    <source>
        <dbReference type="ARBA" id="ARBA00006295"/>
    </source>
</evidence>
<dbReference type="PANTHER" id="PTHR33375:SF1">
    <property type="entry name" value="CHROMOSOME-PARTITIONING PROTEIN PARB-RELATED"/>
    <property type="match status" value="1"/>
</dbReference>
<dbReference type="PROSITE" id="PS50943">
    <property type="entry name" value="HTH_CROC1"/>
    <property type="match status" value="1"/>
</dbReference>
<proteinExistence type="inferred from homology"/>
<dbReference type="InterPro" id="IPR041468">
    <property type="entry name" value="HTH_ParB/Spo0J"/>
</dbReference>
<feature type="domain" description="HTH cro/C1-type" evidence="4">
    <location>
        <begin position="136"/>
        <end position="163"/>
    </location>
</feature>
<keyword evidence="3" id="KW-0238">DNA-binding</keyword>
<dbReference type="InterPro" id="IPR003115">
    <property type="entry name" value="ParB_N"/>
</dbReference>
<dbReference type="InterPro" id="IPR036086">
    <property type="entry name" value="ParB/Sulfiredoxin_sf"/>
</dbReference>
<organism evidence="5 6">
    <name type="scientific">Alkalidesulfovibrio alkalitolerans DSM 16529</name>
    <dbReference type="NCBI Taxonomy" id="1121439"/>
    <lineage>
        <taxon>Bacteria</taxon>
        <taxon>Pseudomonadati</taxon>
        <taxon>Thermodesulfobacteriota</taxon>
        <taxon>Desulfovibrionia</taxon>
        <taxon>Desulfovibrionales</taxon>
        <taxon>Desulfovibrionaceae</taxon>
        <taxon>Alkalidesulfovibrio</taxon>
    </lineage>
</organism>
<evidence type="ECO:0000259" key="4">
    <source>
        <dbReference type="PROSITE" id="PS50943"/>
    </source>
</evidence>
<name>S7UKV4_9BACT</name>
<dbReference type="Proteomes" id="UP000014975">
    <property type="component" value="Unassembled WGS sequence"/>
</dbReference>
<dbReference type="GO" id="GO:0045881">
    <property type="term" value="P:positive regulation of sporulation resulting in formation of a cellular spore"/>
    <property type="evidence" value="ECO:0007669"/>
    <property type="project" value="TreeGrafter"/>
</dbReference>
<evidence type="ECO:0000256" key="3">
    <source>
        <dbReference type="ARBA" id="ARBA00023125"/>
    </source>
</evidence>
<dbReference type="SUPFAM" id="SSF109709">
    <property type="entry name" value="KorB DNA-binding domain-like"/>
    <property type="match status" value="1"/>
</dbReference>
<dbReference type="FunFam" id="1.10.10.2830:FF:000001">
    <property type="entry name" value="Chromosome partitioning protein ParB"/>
    <property type="match status" value="1"/>
</dbReference>
<accession>S7UKV4</accession>
<dbReference type="FunFam" id="3.90.1530.30:FF:000001">
    <property type="entry name" value="Chromosome partitioning protein ParB"/>
    <property type="match status" value="1"/>
</dbReference>
<protein>
    <submittedName>
        <fullName evidence="5">ParB-like partition protein</fullName>
    </submittedName>
</protein>
<dbReference type="InterPro" id="IPR004437">
    <property type="entry name" value="ParB/RepB/Spo0J"/>
</dbReference>
<dbReference type="AlphaFoldDB" id="S7UKV4"/>
<gene>
    <name evidence="5" type="ORF">dsat_2766</name>
</gene>
<evidence type="ECO:0000313" key="5">
    <source>
        <dbReference type="EMBL" id="EPR34484.1"/>
    </source>
</evidence>
<dbReference type="SUPFAM" id="SSF110849">
    <property type="entry name" value="ParB/Sulfiredoxin"/>
    <property type="match status" value="1"/>
</dbReference>
<dbReference type="Gene3D" id="3.90.1530.30">
    <property type="match status" value="1"/>
</dbReference>
<dbReference type="eggNOG" id="COG1475">
    <property type="taxonomic scope" value="Bacteria"/>
</dbReference>
<evidence type="ECO:0000313" key="6">
    <source>
        <dbReference type="Proteomes" id="UP000014975"/>
    </source>
</evidence>
<sequence length="300" mass="33013">MPEPSRGLGRGLDALLGGAAQEVGTTDVRRLPITSIFPNPQQPRRTFDPEGLKDLARSIKTQGVLQPILVRRMPGGKHDEYELVAGERRWRASQMAGLTEIPAMIRNLDDEESLAIALIENLQREDLNPIEEARGLRELQERLSLSQEELANRVGKSRPAVANALRLLSLPESIQEDILKGGLSAGHARAILAIADQEAQLALMERIAHFGLSVRQAEAQAAFWKKNSELPQEGAVVRIGAGKRKGAGREKSPSLDDLAAELTGRFGVKVTCTGKEERGRISFYFGSREERDGLLRRFSD</sequence>
<keyword evidence="2" id="KW-0159">Chromosome partition</keyword>
<dbReference type="PATRIC" id="fig|1121439.3.peg.1170"/>